<dbReference type="EMBL" id="DSMG01000004">
    <property type="protein sequence ID" value="HDX29943.1"/>
    <property type="molecule type" value="Genomic_DNA"/>
</dbReference>
<keyword evidence="8" id="KW-1003">Cell membrane</keyword>
<gene>
    <name evidence="25" type="ORF">ENQ20_00440</name>
</gene>
<feature type="transmembrane region" description="Helical" evidence="24">
    <location>
        <begin position="89"/>
        <end position="117"/>
    </location>
</feature>
<proteinExistence type="inferred from homology"/>
<comment type="pathway">
    <text evidence="3">Phospholipid metabolism; CDP-diacylglycerol biosynthesis; CDP-diacylglycerol from sn-glycerol 3-phosphate: step 3/3.</text>
</comment>
<evidence type="ECO:0000256" key="10">
    <source>
        <dbReference type="ARBA" id="ARBA00022679"/>
    </source>
</evidence>
<dbReference type="EC" id="2.7.7.41" evidence="6"/>
<reference evidence="25" key="1">
    <citation type="journal article" date="2020" name="mSystems">
        <title>Genome- and Community-Level Interaction Insights into Carbon Utilization and Element Cycling Functions of Hydrothermarchaeota in Hydrothermal Sediment.</title>
        <authorList>
            <person name="Zhou Z."/>
            <person name="Liu Y."/>
            <person name="Xu W."/>
            <person name="Pan J."/>
            <person name="Luo Z.H."/>
            <person name="Li M."/>
        </authorList>
    </citation>
    <scope>NUCLEOTIDE SEQUENCE [LARGE SCALE GENOMIC DNA]</scope>
    <source>
        <strain evidence="25">SpSt-289</strain>
    </source>
</reference>
<evidence type="ECO:0000313" key="25">
    <source>
        <dbReference type="EMBL" id="HDX29943.1"/>
    </source>
</evidence>
<protein>
    <recommendedName>
        <fullName evidence="7">Phosphatidate cytidylyltransferase</fullName>
        <ecNumber evidence="6">2.7.7.41</ecNumber>
    </recommendedName>
    <alternativeName>
        <fullName evidence="20">CDP-DAG synthase</fullName>
    </alternativeName>
    <alternativeName>
        <fullName evidence="22">CDP-DG synthase</fullName>
    </alternativeName>
    <alternativeName>
        <fullName evidence="18">CDP-diacylglycerol synthase</fullName>
    </alternativeName>
    <alternativeName>
        <fullName evidence="21">CDP-diglyceride pyrophosphorylase</fullName>
    </alternativeName>
    <alternativeName>
        <fullName evidence="23">CDP-diglyceride synthase</fullName>
    </alternativeName>
    <alternativeName>
        <fullName evidence="19">CTP:phosphatidate cytidylyltransferase</fullName>
    </alternativeName>
</protein>
<keyword evidence="12" id="KW-0548">Nucleotidyltransferase</keyword>
<comment type="caution">
    <text evidence="25">The sequence shown here is derived from an EMBL/GenBank/DDBJ whole genome shotgun (WGS) entry which is preliminary data.</text>
</comment>
<evidence type="ECO:0000256" key="22">
    <source>
        <dbReference type="ARBA" id="ARBA00032743"/>
    </source>
</evidence>
<keyword evidence="16" id="KW-0594">Phospholipid biosynthesis</keyword>
<evidence type="ECO:0000256" key="8">
    <source>
        <dbReference type="ARBA" id="ARBA00022475"/>
    </source>
</evidence>
<feature type="transmembrane region" description="Helical" evidence="24">
    <location>
        <begin position="220"/>
        <end position="240"/>
    </location>
</feature>
<comment type="pathway">
    <text evidence="4">Lipid metabolism.</text>
</comment>
<evidence type="ECO:0000256" key="18">
    <source>
        <dbReference type="ARBA" id="ARBA00029893"/>
    </source>
</evidence>
<dbReference type="PANTHER" id="PTHR46382:SF1">
    <property type="entry name" value="PHOSPHATIDATE CYTIDYLYLTRANSFERASE"/>
    <property type="match status" value="1"/>
</dbReference>
<evidence type="ECO:0000256" key="6">
    <source>
        <dbReference type="ARBA" id="ARBA00012487"/>
    </source>
</evidence>
<dbReference type="GO" id="GO:0004605">
    <property type="term" value="F:phosphatidate cytidylyltransferase activity"/>
    <property type="evidence" value="ECO:0007669"/>
    <property type="project" value="UniProtKB-EC"/>
</dbReference>
<evidence type="ECO:0000256" key="9">
    <source>
        <dbReference type="ARBA" id="ARBA00022516"/>
    </source>
</evidence>
<evidence type="ECO:0000256" key="16">
    <source>
        <dbReference type="ARBA" id="ARBA00023209"/>
    </source>
</evidence>
<evidence type="ECO:0000256" key="7">
    <source>
        <dbReference type="ARBA" id="ARBA00019373"/>
    </source>
</evidence>
<keyword evidence="15 24" id="KW-0472">Membrane</keyword>
<feature type="transmembrane region" description="Helical" evidence="24">
    <location>
        <begin position="6"/>
        <end position="39"/>
    </location>
</feature>
<dbReference type="AlphaFoldDB" id="A0A7C1J871"/>
<evidence type="ECO:0000256" key="1">
    <source>
        <dbReference type="ARBA" id="ARBA00001698"/>
    </source>
</evidence>
<evidence type="ECO:0000256" key="15">
    <source>
        <dbReference type="ARBA" id="ARBA00023136"/>
    </source>
</evidence>
<evidence type="ECO:0000256" key="4">
    <source>
        <dbReference type="ARBA" id="ARBA00005189"/>
    </source>
</evidence>
<evidence type="ECO:0000256" key="24">
    <source>
        <dbReference type="SAM" id="Phobius"/>
    </source>
</evidence>
<evidence type="ECO:0000256" key="19">
    <source>
        <dbReference type="ARBA" id="ARBA00031825"/>
    </source>
</evidence>
<name>A0A7C1J871_9CHLR</name>
<evidence type="ECO:0000256" key="23">
    <source>
        <dbReference type="ARBA" id="ARBA00033406"/>
    </source>
</evidence>
<evidence type="ECO:0000256" key="17">
    <source>
        <dbReference type="ARBA" id="ARBA00023264"/>
    </source>
</evidence>
<comment type="similarity">
    <text evidence="5">Belongs to the CDS family.</text>
</comment>
<keyword evidence="11 24" id="KW-0812">Transmembrane</keyword>
<keyword evidence="14" id="KW-0443">Lipid metabolism</keyword>
<feature type="transmembrane region" description="Helical" evidence="24">
    <location>
        <begin position="196"/>
        <end position="214"/>
    </location>
</feature>
<feature type="transmembrane region" description="Helical" evidence="24">
    <location>
        <begin position="124"/>
        <end position="146"/>
    </location>
</feature>
<evidence type="ECO:0000256" key="3">
    <source>
        <dbReference type="ARBA" id="ARBA00005119"/>
    </source>
</evidence>
<evidence type="ECO:0000256" key="12">
    <source>
        <dbReference type="ARBA" id="ARBA00022695"/>
    </source>
</evidence>
<evidence type="ECO:0000256" key="20">
    <source>
        <dbReference type="ARBA" id="ARBA00032253"/>
    </source>
</evidence>
<keyword evidence="13 24" id="KW-1133">Transmembrane helix</keyword>
<evidence type="ECO:0000256" key="5">
    <source>
        <dbReference type="ARBA" id="ARBA00010185"/>
    </source>
</evidence>
<accession>A0A7C1J871</accession>
<dbReference type="PANTHER" id="PTHR46382">
    <property type="entry name" value="PHOSPHATIDATE CYTIDYLYLTRANSFERASE"/>
    <property type="match status" value="1"/>
</dbReference>
<sequence>MRTRIIVALIAIPIVVIPVYLGGVWGLLLGVAVTIVSALEMYHMFSKGDYHPVRLIGVPWAVLLFLSGWDPVQVQRSSVPLTHLLTEPTIRLIELISFPTDAVLVGGFLVTLIYCLFMHENPVNAWLSTSVVAIYLGVMLGQIVSLRFLENGFAYLLFGFLVTWANDSAAFFVGVTFGRHKIAPRLSPKKSWEGTIGGWIFAAIAGAILAAVLPVRNGPIFGAFIGLVSGLLAFFGDLSISMLKRQFGVKDSGTFFLGHGGMLDRLDSLLFTLPFIYQPVLFYERFFL</sequence>
<dbReference type="GO" id="GO:0016024">
    <property type="term" value="P:CDP-diacylglycerol biosynthetic process"/>
    <property type="evidence" value="ECO:0007669"/>
    <property type="project" value="TreeGrafter"/>
</dbReference>
<evidence type="ECO:0000256" key="14">
    <source>
        <dbReference type="ARBA" id="ARBA00023098"/>
    </source>
</evidence>
<keyword evidence="17" id="KW-1208">Phospholipid metabolism</keyword>
<evidence type="ECO:0000256" key="13">
    <source>
        <dbReference type="ARBA" id="ARBA00022989"/>
    </source>
</evidence>
<dbReference type="GO" id="GO:0005886">
    <property type="term" value="C:plasma membrane"/>
    <property type="evidence" value="ECO:0007669"/>
    <property type="project" value="UniProtKB-SubCell"/>
</dbReference>
<dbReference type="Pfam" id="PF01148">
    <property type="entry name" value="CTP_transf_1"/>
    <property type="match status" value="1"/>
</dbReference>
<keyword evidence="9" id="KW-0444">Lipid biosynthesis</keyword>
<evidence type="ECO:0000256" key="2">
    <source>
        <dbReference type="ARBA" id="ARBA00004651"/>
    </source>
</evidence>
<evidence type="ECO:0000256" key="11">
    <source>
        <dbReference type="ARBA" id="ARBA00022692"/>
    </source>
</evidence>
<organism evidence="25">
    <name type="scientific">Caldilinea aerophila</name>
    <dbReference type="NCBI Taxonomy" id="133453"/>
    <lineage>
        <taxon>Bacteria</taxon>
        <taxon>Bacillati</taxon>
        <taxon>Chloroflexota</taxon>
        <taxon>Caldilineae</taxon>
        <taxon>Caldilineales</taxon>
        <taxon>Caldilineaceae</taxon>
        <taxon>Caldilinea</taxon>
    </lineage>
</organism>
<evidence type="ECO:0000256" key="21">
    <source>
        <dbReference type="ARBA" id="ARBA00032396"/>
    </source>
</evidence>
<comment type="subcellular location">
    <subcellularLocation>
        <location evidence="2">Cell membrane</location>
        <topology evidence="2">Multi-pass membrane protein</topology>
    </subcellularLocation>
</comment>
<comment type="catalytic activity">
    <reaction evidence="1">
        <text>a 1,2-diacyl-sn-glycero-3-phosphate + CTP + H(+) = a CDP-1,2-diacyl-sn-glycerol + diphosphate</text>
        <dbReference type="Rhea" id="RHEA:16229"/>
        <dbReference type="ChEBI" id="CHEBI:15378"/>
        <dbReference type="ChEBI" id="CHEBI:33019"/>
        <dbReference type="ChEBI" id="CHEBI:37563"/>
        <dbReference type="ChEBI" id="CHEBI:58332"/>
        <dbReference type="ChEBI" id="CHEBI:58608"/>
        <dbReference type="EC" id="2.7.7.41"/>
    </reaction>
</comment>
<keyword evidence="10" id="KW-0808">Transferase</keyword>
<feature type="transmembrane region" description="Helical" evidence="24">
    <location>
        <begin position="152"/>
        <end position="175"/>
    </location>
</feature>